<dbReference type="EMBL" id="STGX01000002">
    <property type="protein sequence ID" value="THV31354.1"/>
    <property type="molecule type" value="Genomic_DNA"/>
</dbReference>
<comment type="catalytic activity">
    <reaction evidence="1">
        <text>a 1,2-diacyl-sn-glycero-3-phosphocholine + H2O = a 1,2-diacyl-sn-glycero-3-phosphate + choline + H(+)</text>
        <dbReference type="Rhea" id="RHEA:14445"/>
        <dbReference type="ChEBI" id="CHEBI:15354"/>
        <dbReference type="ChEBI" id="CHEBI:15377"/>
        <dbReference type="ChEBI" id="CHEBI:15378"/>
        <dbReference type="ChEBI" id="CHEBI:57643"/>
        <dbReference type="ChEBI" id="CHEBI:58608"/>
        <dbReference type="EC" id="3.1.4.4"/>
    </reaction>
</comment>
<feature type="domain" description="Phospholipase D-like" evidence="8">
    <location>
        <begin position="265"/>
        <end position="382"/>
    </location>
</feature>
<evidence type="ECO:0000313" key="10">
    <source>
        <dbReference type="Proteomes" id="UP000305792"/>
    </source>
</evidence>
<proteinExistence type="inferred from homology"/>
<comment type="similarity">
    <text evidence="2">Belongs to the phospholipase D family.</text>
</comment>
<dbReference type="InterPro" id="IPR051406">
    <property type="entry name" value="PLD_domain"/>
</dbReference>
<keyword evidence="4" id="KW-0378">Hydrolase</keyword>
<keyword evidence="6" id="KW-0443">Lipid metabolism</keyword>
<evidence type="ECO:0000256" key="4">
    <source>
        <dbReference type="ARBA" id="ARBA00022801"/>
    </source>
</evidence>
<evidence type="ECO:0000256" key="5">
    <source>
        <dbReference type="ARBA" id="ARBA00022963"/>
    </source>
</evidence>
<name>A0A4S8PTE5_9ACTN</name>
<dbReference type="Proteomes" id="UP000305792">
    <property type="component" value="Unassembled WGS sequence"/>
</dbReference>
<dbReference type="InterPro" id="IPR025202">
    <property type="entry name" value="PLD-like_dom"/>
</dbReference>
<keyword evidence="10" id="KW-1185">Reference proteome</keyword>
<evidence type="ECO:0000256" key="1">
    <source>
        <dbReference type="ARBA" id="ARBA00000798"/>
    </source>
</evidence>
<evidence type="ECO:0000313" key="9">
    <source>
        <dbReference type="EMBL" id="THV31354.1"/>
    </source>
</evidence>
<feature type="signal peptide" evidence="7">
    <location>
        <begin position="1"/>
        <end position="43"/>
    </location>
</feature>
<dbReference type="GO" id="GO:0016891">
    <property type="term" value="F:RNA endonuclease activity producing 5'-phosphomonoesters, hydrolytic mechanism"/>
    <property type="evidence" value="ECO:0007669"/>
    <property type="project" value="TreeGrafter"/>
</dbReference>
<dbReference type="PANTHER" id="PTHR43856:SF1">
    <property type="entry name" value="MITOCHONDRIAL CARDIOLIPIN HYDROLASE"/>
    <property type="match status" value="1"/>
</dbReference>
<dbReference type="SUPFAM" id="SSF56024">
    <property type="entry name" value="Phospholipase D/nuclease"/>
    <property type="match status" value="2"/>
</dbReference>
<accession>A0A4S8PTE5</accession>
<dbReference type="PANTHER" id="PTHR43856">
    <property type="entry name" value="CARDIOLIPIN HYDROLASE"/>
    <property type="match status" value="1"/>
</dbReference>
<evidence type="ECO:0000259" key="8">
    <source>
        <dbReference type="Pfam" id="PF13091"/>
    </source>
</evidence>
<dbReference type="AlphaFoldDB" id="A0A4S8PTE5"/>
<evidence type="ECO:0000256" key="3">
    <source>
        <dbReference type="ARBA" id="ARBA00012027"/>
    </source>
</evidence>
<evidence type="ECO:0000256" key="6">
    <source>
        <dbReference type="ARBA" id="ARBA00023098"/>
    </source>
</evidence>
<feature type="chain" id="PRO_5038568303" description="phospholipase D" evidence="7">
    <location>
        <begin position="44"/>
        <end position="386"/>
    </location>
</feature>
<sequence>MSLGATTTRGRCPGCEWGAGMKGILAMAAVGAVLAATAVPAPAAAAATGCERTGDYTVCRTDPKGGKDASIVDELVRQIDATRKGDTVRAAVYQWTLEPRIAPLADAMVEAERRGVDVRAVVGQRADKPAANDPVIRRLKGAGVKVHQCEGGCLPNAAGTRKGPDHNRFFLIDRGGSPTVLVTSFSFTKSHLKQAHNLLGVHGDQRLYDFYEGFWNRLYSEDWDGWTDKNKSTTGDLARAWVFPRGDDAVAGQLKEITGCGDGDRVLVGHANFQSNRPAVRAQLDRIQGLGCQVRVVVLDAKTSHPKWVEEKLGASNVRVHPYSRNKFIVAEAQFGDRHRAVVWTGTHNLQGNAMKNVDDNVLRVADQGVADLYASYFQRLWNGAR</sequence>
<reference evidence="9 10" key="1">
    <citation type="journal article" date="2018" name="Int. J. Syst. Evol. Microbiol.">
        <title>Glycomyces paridis sp. nov., isolated from the medicinal plant Paris polyphylla.</title>
        <authorList>
            <person name="Fang X.M."/>
            <person name="Bai J.L."/>
            <person name="Su J."/>
            <person name="Zhao L.L."/>
            <person name="Liu H.Y."/>
            <person name="Ma B.P."/>
            <person name="Zhang Y.Q."/>
            <person name="Yu L.Y."/>
        </authorList>
    </citation>
    <scope>NUCLEOTIDE SEQUENCE [LARGE SCALE GENOMIC DNA]</scope>
    <source>
        <strain evidence="9 10">CPCC 204357</strain>
    </source>
</reference>
<dbReference type="GO" id="GO:0004630">
    <property type="term" value="F:phospholipase D activity"/>
    <property type="evidence" value="ECO:0007669"/>
    <property type="project" value="UniProtKB-EC"/>
</dbReference>
<gene>
    <name evidence="9" type="ORF">E9998_03010</name>
</gene>
<dbReference type="EC" id="3.1.4.4" evidence="3"/>
<comment type="caution">
    <text evidence="9">The sequence shown here is derived from an EMBL/GenBank/DDBJ whole genome shotgun (WGS) entry which is preliminary data.</text>
</comment>
<dbReference type="Pfam" id="PF13091">
    <property type="entry name" value="PLDc_2"/>
    <property type="match status" value="2"/>
</dbReference>
<protein>
    <recommendedName>
        <fullName evidence="3">phospholipase D</fullName>
        <ecNumber evidence="3">3.1.4.4</ecNumber>
    </recommendedName>
</protein>
<organism evidence="9 10">
    <name type="scientific">Glycomyces paridis</name>
    <dbReference type="NCBI Taxonomy" id="2126555"/>
    <lineage>
        <taxon>Bacteria</taxon>
        <taxon>Bacillati</taxon>
        <taxon>Actinomycetota</taxon>
        <taxon>Actinomycetes</taxon>
        <taxon>Glycomycetales</taxon>
        <taxon>Glycomycetaceae</taxon>
        <taxon>Glycomyces</taxon>
    </lineage>
</organism>
<dbReference type="GO" id="GO:0016042">
    <property type="term" value="P:lipid catabolic process"/>
    <property type="evidence" value="ECO:0007669"/>
    <property type="project" value="UniProtKB-KW"/>
</dbReference>
<evidence type="ECO:0000256" key="2">
    <source>
        <dbReference type="ARBA" id="ARBA00008664"/>
    </source>
</evidence>
<feature type="domain" description="Phospholipase D-like" evidence="8">
    <location>
        <begin position="76"/>
        <end position="209"/>
    </location>
</feature>
<keyword evidence="5" id="KW-0442">Lipid degradation</keyword>
<keyword evidence="7" id="KW-0732">Signal</keyword>
<dbReference type="Gene3D" id="3.30.870.10">
    <property type="entry name" value="Endonuclease Chain A"/>
    <property type="match status" value="2"/>
</dbReference>
<evidence type="ECO:0000256" key="7">
    <source>
        <dbReference type="SAM" id="SignalP"/>
    </source>
</evidence>